<gene>
    <name evidence="1" type="ORF">JTE90_021395</name>
</gene>
<comment type="caution">
    <text evidence="1">The sequence shown here is derived from an EMBL/GenBank/DDBJ whole genome shotgun (WGS) entry which is preliminary data.</text>
</comment>
<accession>A0AAV6VG00</accession>
<proteinExistence type="predicted"/>
<organism evidence="1 2">
    <name type="scientific">Oedothorax gibbosus</name>
    <dbReference type="NCBI Taxonomy" id="931172"/>
    <lineage>
        <taxon>Eukaryota</taxon>
        <taxon>Metazoa</taxon>
        <taxon>Ecdysozoa</taxon>
        <taxon>Arthropoda</taxon>
        <taxon>Chelicerata</taxon>
        <taxon>Arachnida</taxon>
        <taxon>Araneae</taxon>
        <taxon>Araneomorphae</taxon>
        <taxon>Entelegynae</taxon>
        <taxon>Araneoidea</taxon>
        <taxon>Linyphiidae</taxon>
        <taxon>Erigoninae</taxon>
        <taxon>Oedothorax</taxon>
    </lineage>
</organism>
<evidence type="ECO:0000313" key="2">
    <source>
        <dbReference type="Proteomes" id="UP000827092"/>
    </source>
</evidence>
<dbReference type="AlphaFoldDB" id="A0AAV6VG00"/>
<name>A0AAV6VG00_9ARAC</name>
<evidence type="ECO:0000313" key="1">
    <source>
        <dbReference type="EMBL" id="KAG8194934.1"/>
    </source>
</evidence>
<protein>
    <submittedName>
        <fullName evidence="1">Uncharacterized protein</fullName>
    </submittedName>
</protein>
<keyword evidence="2" id="KW-1185">Reference proteome</keyword>
<dbReference type="EMBL" id="JAFNEN010000096">
    <property type="protein sequence ID" value="KAG8194934.1"/>
    <property type="molecule type" value="Genomic_DNA"/>
</dbReference>
<dbReference type="Proteomes" id="UP000827092">
    <property type="component" value="Unassembled WGS sequence"/>
</dbReference>
<reference evidence="1 2" key="1">
    <citation type="journal article" date="2022" name="Nat. Ecol. Evol.">
        <title>A masculinizing supergene underlies an exaggerated male reproductive morph in a spider.</title>
        <authorList>
            <person name="Hendrickx F."/>
            <person name="De Corte Z."/>
            <person name="Sonet G."/>
            <person name="Van Belleghem S.M."/>
            <person name="Kostlbacher S."/>
            <person name="Vangestel C."/>
        </authorList>
    </citation>
    <scope>NUCLEOTIDE SEQUENCE [LARGE SCALE GENOMIC DNA]</scope>
    <source>
        <strain evidence="1">W744_W776</strain>
    </source>
</reference>
<sequence>MTRHDVNKYLGHWLKKNRTVLEDRCVSRPMPVNWNRTKSGKKERFRDIRERGMRFCKPSAEDSPNSASNFTNRCLLDLAFSVVDSTDIKLSEKKVFLKRLKKHHPKAHETCKFDE</sequence>